<evidence type="ECO:0000313" key="1">
    <source>
        <dbReference type="EMBL" id="GIX98261.1"/>
    </source>
</evidence>
<reference evidence="1 2" key="1">
    <citation type="submission" date="2021-06" db="EMBL/GenBank/DDBJ databases">
        <title>Caerostris extrusa draft genome.</title>
        <authorList>
            <person name="Kono N."/>
            <person name="Arakawa K."/>
        </authorList>
    </citation>
    <scope>NUCLEOTIDE SEQUENCE [LARGE SCALE GENOMIC DNA]</scope>
</reference>
<accession>A0AAV4PR17</accession>
<dbReference type="AlphaFoldDB" id="A0AAV4PR17"/>
<keyword evidence="2" id="KW-1185">Reference proteome</keyword>
<sequence>MAVLSQCSVRVQVLSLPSDYMIEERNQGKQDSSMVADLIAAFPSSLSYLVRAENTVQSSEHGYCISARVREHKWRQPQTKVPHRMYLDP</sequence>
<proteinExistence type="predicted"/>
<dbReference type="Proteomes" id="UP001054945">
    <property type="component" value="Unassembled WGS sequence"/>
</dbReference>
<gene>
    <name evidence="1" type="ORF">CEXT_612321</name>
</gene>
<evidence type="ECO:0000313" key="2">
    <source>
        <dbReference type="Proteomes" id="UP001054945"/>
    </source>
</evidence>
<name>A0AAV4PR17_CAEEX</name>
<protein>
    <submittedName>
        <fullName evidence="1">Uncharacterized protein</fullName>
    </submittedName>
</protein>
<comment type="caution">
    <text evidence="1">The sequence shown here is derived from an EMBL/GenBank/DDBJ whole genome shotgun (WGS) entry which is preliminary data.</text>
</comment>
<dbReference type="EMBL" id="BPLR01004881">
    <property type="protein sequence ID" value="GIX98261.1"/>
    <property type="molecule type" value="Genomic_DNA"/>
</dbReference>
<organism evidence="1 2">
    <name type="scientific">Caerostris extrusa</name>
    <name type="common">Bark spider</name>
    <name type="synonym">Caerostris bankana</name>
    <dbReference type="NCBI Taxonomy" id="172846"/>
    <lineage>
        <taxon>Eukaryota</taxon>
        <taxon>Metazoa</taxon>
        <taxon>Ecdysozoa</taxon>
        <taxon>Arthropoda</taxon>
        <taxon>Chelicerata</taxon>
        <taxon>Arachnida</taxon>
        <taxon>Araneae</taxon>
        <taxon>Araneomorphae</taxon>
        <taxon>Entelegynae</taxon>
        <taxon>Araneoidea</taxon>
        <taxon>Araneidae</taxon>
        <taxon>Caerostris</taxon>
    </lineage>
</organism>